<dbReference type="EMBL" id="JAAALK010000082">
    <property type="protein sequence ID" value="KAG8088004.1"/>
    <property type="molecule type" value="Genomic_DNA"/>
</dbReference>
<sequence>MAPHNTSPLATSPRPLLTPAADSLALGHITPLPSHPCRPSSHDAAAHTALVRRSPTPLALGPVSLLPSSPPRPTSGVVTLVPPAPSYRYKIYIEGSTWSVSQKHILACDSTTLLVTPKYYDLFSMSLMPIQHYYLDIVELSKFSIEKWNPYLRARHKASFQM</sequence>
<dbReference type="InterPro" id="IPR051091">
    <property type="entry name" value="O-Glucosyltr/Glycosyltrsf_90"/>
</dbReference>
<reference evidence="2" key="2">
    <citation type="submission" date="2021-02" db="EMBL/GenBank/DDBJ databases">
        <authorList>
            <person name="Kimball J.A."/>
            <person name="Haas M.W."/>
            <person name="Macchietto M."/>
            <person name="Kono T."/>
            <person name="Duquette J."/>
            <person name="Shao M."/>
        </authorList>
    </citation>
    <scope>NUCLEOTIDE SEQUENCE</scope>
    <source>
        <tissue evidence="2">Fresh leaf tissue</tissue>
    </source>
</reference>
<accession>A0A8J6BIR5</accession>
<evidence type="ECO:0000259" key="1">
    <source>
        <dbReference type="SMART" id="SM00672"/>
    </source>
</evidence>
<dbReference type="OrthoDB" id="202415at2759"/>
<evidence type="ECO:0000313" key="3">
    <source>
        <dbReference type="Proteomes" id="UP000729402"/>
    </source>
</evidence>
<proteinExistence type="predicted"/>
<dbReference type="PANTHER" id="PTHR12203">
    <property type="entry name" value="KDEL LYS-ASP-GLU-LEU CONTAINING - RELATED"/>
    <property type="match status" value="1"/>
</dbReference>
<protein>
    <recommendedName>
        <fullName evidence="1">Glycosyl transferase CAP10 domain-containing protein</fullName>
    </recommendedName>
</protein>
<organism evidence="2 3">
    <name type="scientific">Zizania palustris</name>
    <name type="common">Northern wild rice</name>
    <dbReference type="NCBI Taxonomy" id="103762"/>
    <lineage>
        <taxon>Eukaryota</taxon>
        <taxon>Viridiplantae</taxon>
        <taxon>Streptophyta</taxon>
        <taxon>Embryophyta</taxon>
        <taxon>Tracheophyta</taxon>
        <taxon>Spermatophyta</taxon>
        <taxon>Magnoliopsida</taxon>
        <taxon>Liliopsida</taxon>
        <taxon>Poales</taxon>
        <taxon>Poaceae</taxon>
        <taxon>BOP clade</taxon>
        <taxon>Oryzoideae</taxon>
        <taxon>Oryzeae</taxon>
        <taxon>Zizaniinae</taxon>
        <taxon>Zizania</taxon>
    </lineage>
</organism>
<dbReference type="PANTHER" id="PTHR12203:SF99">
    <property type="entry name" value="OS04G0534100 PROTEIN"/>
    <property type="match status" value="1"/>
</dbReference>
<evidence type="ECO:0000313" key="2">
    <source>
        <dbReference type="EMBL" id="KAG8088004.1"/>
    </source>
</evidence>
<dbReference type="Pfam" id="PF05686">
    <property type="entry name" value="Glyco_transf_90"/>
    <property type="match status" value="1"/>
</dbReference>
<gene>
    <name evidence="2" type="ORF">GUJ93_ZPchr0010g10274</name>
</gene>
<dbReference type="SMART" id="SM00672">
    <property type="entry name" value="CAP10"/>
    <property type="match status" value="1"/>
</dbReference>
<name>A0A8J6BIR5_ZIZPA</name>
<feature type="domain" description="Glycosyl transferase CAP10" evidence="1">
    <location>
        <begin position="11"/>
        <end position="160"/>
    </location>
</feature>
<keyword evidence="3" id="KW-1185">Reference proteome</keyword>
<dbReference type="Proteomes" id="UP000729402">
    <property type="component" value="Unassembled WGS sequence"/>
</dbReference>
<comment type="caution">
    <text evidence="2">The sequence shown here is derived from an EMBL/GenBank/DDBJ whole genome shotgun (WGS) entry which is preliminary data.</text>
</comment>
<dbReference type="InterPro" id="IPR006598">
    <property type="entry name" value="CAP10"/>
</dbReference>
<dbReference type="AlphaFoldDB" id="A0A8J6BIR5"/>
<reference evidence="2" key="1">
    <citation type="journal article" date="2021" name="bioRxiv">
        <title>Whole Genome Assembly and Annotation of Northern Wild Rice, Zizania palustris L., Supports a Whole Genome Duplication in the Zizania Genus.</title>
        <authorList>
            <person name="Haas M."/>
            <person name="Kono T."/>
            <person name="Macchietto M."/>
            <person name="Millas R."/>
            <person name="McGilp L."/>
            <person name="Shao M."/>
            <person name="Duquette J."/>
            <person name="Hirsch C.N."/>
            <person name="Kimball J."/>
        </authorList>
    </citation>
    <scope>NUCLEOTIDE SEQUENCE</scope>
    <source>
        <tissue evidence="2">Fresh leaf tissue</tissue>
    </source>
</reference>